<dbReference type="SFLD" id="SFLDG01082">
    <property type="entry name" value="B12-binding_domain_containing"/>
    <property type="match status" value="1"/>
</dbReference>
<gene>
    <name evidence="8" type="ORF">PZE19_00690</name>
</gene>
<dbReference type="Gene3D" id="3.40.50.280">
    <property type="entry name" value="Cobalamin-binding domain"/>
    <property type="match status" value="1"/>
</dbReference>
<reference evidence="8 9" key="1">
    <citation type="submission" date="2023-03" db="EMBL/GenBank/DDBJ databases">
        <title>Paludisphaera mucosa sp. nov. a novel planctomycete from northern fen.</title>
        <authorList>
            <person name="Ivanova A."/>
        </authorList>
    </citation>
    <scope>NUCLEOTIDE SEQUENCE [LARGE SCALE GENOMIC DNA]</scope>
    <source>
        <strain evidence="8 9">Pla2</strain>
    </source>
</reference>
<evidence type="ECO:0000256" key="4">
    <source>
        <dbReference type="ARBA" id="ARBA00023004"/>
    </source>
</evidence>
<evidence type="ECO:0000259" key="7">
    <source>
        <dbReference type="PROSITE" id="PS51918"/>
    </source>
</evidence>
<dbReference type="PANTHER" id="PTHR43409">
    <property type="entry name" value="ANAEROBIC MAGNESIUM-PROTOPORPHYRIN IX MONOMETHYL ESTER CYCLASE-RELATED"/>
    <property type="match status" value="1"/>
</dbReference>
<accession>A0ABT6F468</accession>
<dbReference type="InterPro" id="IPR007197">
    <property type="entry name" value="rSAM"/>
</dbReference>
<dbReference type="EMBL" id="JARRAG010000001">
    <property type="protein sequence ID" value="MDG3002291.1"/>
    <property type="molecule type" value="Genomic_DNA"/>
</dbReference>
<evidence type="ECO:0000256" key="5">
    <source>
        <dbReference type="ARBA" id="ARBA00023014"/>
    </source>
</evidence>
<dbReference type="PROSITE" id="PS51918">
    <property type="entry name" value="RADICAL_SAM"/>
    <property type="match status" value="1"/>
</dbReference>
<evidence type="ECO:0000313" key="9">
    <source>
        <dbReference type="Proteomes" id="UP001216907"/>
    </source>
</evidence>
<comment type="cofactor">
    <cofactor evidence="1">
        <name>[4Fe-4S] cluster</name>
        <dbReference type="ChEBI" id="CHEBI:49883"/>
    </cofactor>
</comment>
<keyword evidence="3" id="KW-0479">Metal-binding</keyword>
<dbReference type="InterPro" id="IPR013785">
    <property type="entry name" value="Aldolase_TIM"/>
</dbReference>
<comment type="caution">
    <text evidence="8">The sequence shown here is derived from an EMBL/GenBank/DDBJ whole genome shotgun (WGS) entry which is preliminary data.</text>
</comment>
<keyword evidence="4" id="KW-0408">Iron</keyword>
<keyword evidence="2" id="KW-0949">S-adenosyl-L-methionine</keyword>
<protein>
    <submittedName>
        <fullName evidence="8">Cobalamin-dependent protein</fullName>
    </submittedName>
</protein>
<dbReference type="SFLD" id="SFLDS00029">
    <property type="entry name" value="Radical_SAM"/>
    <property type="match status" value="1"/>
</dbReference>
<dbReference type="Gene3D" id="3.20.20.70">
    <property type="entry name" value="Aldolase class I"/>
    <property type="match status" value="1"/>
</dbReference>
<dbReference type="SUPFAM" id="SSF102114">
    <property type="entry name" value="Radical SAM enzymes"/>
    <property type="match status" value="1"/>
</dbReference>
<dbReference type="SMART" id="SM00729">
    <property type="entry name" value="Elp3"/>
    <property type="match status" value="1"/>
</dbReference>
<organism evidence="8 9">
    <name type="scientific">Paludisphaera mucosa</name>
    <dbReference type="NCBI Taxonomy" id="3030827"/>
    <lineage>
        <taxon>Bacteria</taxon>
        <taxon>Pseudomonadati</taxon>
        <taxon>Planctomycetota</taxon>
        <taxon>Planctomycetia</taxon>
        <taxon>Isosphaerales</taxon>
        <taxon>Isosphaeraceae</taxon>
        <taxon>Paludisphaera</taxon>
    </lineage>
</organism>
<keyword evidence="5" id="KW-0411">Iron-sulfur</keyword>
<evidence type="ECO:0000259" key="6">
    <source>
        <dbReference type="PROSITE" id="PS51332"/>
    </source>
</evidence>
<keyword evidence="9" id="KW-1185">Reference proteome</keyword>
<dbReference type="RefSeq" id="WP_277858655.1">
    <property type="nucleotide sequence ID" value="NZ_JARRAG010000001.1"/>
</dbReference>
<dbReference type="Pfam" id="PF02310">
    <property type="entry name" value="B12-binding"/>
    <property type="match status" value="1"/>
</dbReference>
<feature type="domain" description="B12-binding" evidence="6">
    <location>
        <begin position="92"/>
        <end position="180"/>
    </location>
</feature>
<dbReference type="CDD" id="cd01335">
    <property type="entry name" value="Radical_SAM"/>
    <property type="match status" value="1"/>
</dbReference>
<dbReference type="PROSITE" id="PS51332">
    <property type="entry name" value="B12_BINDING"/>
    <property type="match status" value="1"/>
</dbReference>
<evidence type="ECO:0000313" key="8">
    <source>
        <dbReference type="EMBL" id="MDG3002291.1"/>
    </source>
</evidence>
<feature type="domain" description="Radical SAM core" evidence="7">
    <location>
        <begin position="199"/>
        <end position="425"/>
    </location>
</feature>
<sequence>MSPVNAQIDRPSPTLSLHPRGRRAKVLLASVCGPYAQDDEHGSRSLNPMELYHNQVTRVQGPFSLRMFHRSWGLMLIQANLTAPCTVLDFPTWERFEEELRGGDYDVVGISSIVLNQHKVRTMCEMVRRHLPNATIVIGGHIANVPDLADRVDADHIVRGDGVSWFRRFLDDQVDEPLRHPLIVSGFGARCMGMKVEGRPEDTAATLIPSVGCPLGCNFCSTSAMFGGKGKSVDFYKTGDELFDIMHQLSTSMKVRSFFIMDENFLLQRSRALRVLELMERHRKPWSLYVFSSANALRRYTLEELVRIGVSWVWMGLEGEESAYKKLSGVDTFGLVRGLQSHGIRVLGSSIIGLEDHSPENIDRVIAHSVRHRTDFHQYMLYTPIPGTPLHAELSAAGRLLTDSECDPADVHGQSVFNYRHSSLPPGVEGELMVRAFTRDFEQNGPSVVRIAETTLAGWLRHKSHPDPRVRDRMKWEARPLSSSYAAMVAAARLYFRDRPDLHARMDRLLGDLIREFGWKARASAALGGRLLHWTSRREADRLARGWSYEPDTFYEVNEAAAAQPRRRRAALCRSVGCSATSSPAAEAHS</sequence>
<dbReference type="InterPro" id="IPR058240">
    <property type="entry name" value="rSAM_sf"/>
</dbReference>
<proteinExistence type="predicted"/>
<dbReference type="PANTHER" id="PTHR43409:SF7">
    <property type="entry name" value="BLL1977 PROTEIN"/>
    <property type="match status" value="1"/>
</dbReference>
<dbReference type="Proteomes" id="UP001216907">
    <property type="component" value="Unassembled WGS sequence"/>
</dbReference>
<dbReference type="Pfam" id="PF04055">
    <property type="entry name" value="Radical_SAM"/>
    <property type="match status" value="1"/>
</dbReference>
<dbReference type="InterPro" id="IPR006638">
    <property type="entry name" value="Elp3/MiaA/NifB-like_rSAM"/>
</dbReference>
<evidence type="ECO:0000256" key="1">
    <source>
        <dbReference type="ARBA" id="ARBA00001966"/>
    </source>
</evidence>
<dbReference type="InterPro" id="IPR006158">
    <property type="entry name" value="Cobalamin-bd"/>
</dbReference>
<dbReference type="InterPro" id="IPR051198">
    <property type="entry name" value="BchE-like"/>
</dbReference>
<evidence type="ECO:0000256" key="3">
    <source>
        <dbReference type="ARBA" id="ARBA00022723"/>
    </source>
</evidence>
<evidence type="ECO:0000256" key="2">
    <source>
        <dbReference type="ARBA" id="ARBA00022691"/>
    </source>
</evidence>
<name>A0ABT6F468_9BACT</name>